<proteinExistence type="predicted"/>
<feature type="non-terminal residue" evidence="2">
    <location>
        <position position="61"/>
    </location>
</feature>
<evidence type="ECO:0000313" key="2">
    <source>
        <dbReference type="EMBL" id="KAJ2928178.1"/>
    </source>
</evidence>
<comment type="caution">
    <text evidence="2">The sequence shown here is derived from an EMBL/GenBank/DDBJ whole genome shotgun (WGS) entry which is preliminary data.</text>
</comment>
<feature type="signal peptide" evidence="1">
    <location>
        <begin position="1"/>
        <end position="15"/>
    </location>
</feature>
<accession>A0A9W8MGG9</accession>
<evidence type="ECO:0000313" key="3">
    <source>
        <dbReference type="Proteomes" id="UP001140091"/>
    </source>
</evidence>
<keyword evidence="1" id="KW-0732">Signal</keyword>
<name>A0A9W8MGG9_9AGAR</name>
<feature type="chain" id="PRO_5040858577" evidence="1">
    <location>
        <begin position="16"/>
        <end position="61"/>
    </location>
</feature>
<reference evidence="2" key="1">
    <citation type="submission" date="2022-06" db="EMBL/GenBank/DDBJ databases">
        <title>Genome Sequence of Candolleomyces eurysporus.</title>
        <authorList>
            <person name="Buettner E."/>
        </authorList>
    </citation>
    <scope>NUCLEOTIDE SEQUENCE</scope>
    <source>
        <strain evidence="2">VTCC 930004</strain>
    </source>
</reference>
<dbReference type="AlphaFoldDB" id="A0A9W8MGG9"/>
<evidence type="ECO:0000256" key="1">
    <source>
        <dbReference type="SAM" id="SignalP"/>
    </source>
</evidence>
<sequence length="61" mass="6458">MVMIVVSTLASVATATIPDPSGLLPKEVVDGTPGVQTKSKDHKLAAPAGIPFIWTREDDWV</sequence>
<protein>
    <submittedName>
        <fullName evidence="2">Uncharacterized protein</fullName>
    </submittedName>
</protein>
<dbReference type="Proteomes" id="UP001140091">
    <property type="component" value="Unassembled WGS sequence"/>
</dbReference>
<keyword evidence="3" id="KW-1185">Reference proteome</keyword>
<dbReference type="OrthoDB" id="10411157at2759"/>
<gene>
    <name evidence="2" type="ORF">H1R20_g8926</name>
</gene>
<dbReference type="EMBL" id="JANBPK010000937">
    <property type="protein sequence ID" value="KAJ2928178.1"/>
    <property type="molecule type" value="Genomic_DNA"/>
</dbReference>
<organism evidence="2 3">
    <name type="scientific">Candolleomyces eurysporus</name>
    <dbReference type="NCBI Taxonomy" id="2828524"/>
    <lineage>
        <taxon>Eukaryota</taxon>
        <taxon>Fungi</taxon>
        <taxon>Dikarya</taxon>
        <taxon>Basidiomycota</taxon>
        <taxon>Agaricomycotina</taxon>
        <taxon>Agaricomycetes</taxon>
        <taxon>Agaricomycetidae</taxon>
        <taxon>Agaricales</taxon>
        <taxon>Agaricineae</taxon>
        <taxon>Psathyrellaceae</taxon>
        <taxon>Candolleomyces</taxon>
    </lineage>
</organism>